<dbReference type="Pfam" id="PF00753">
    <property type="entry name" value="Lactamase_B"/>
    <property type="match status" value="1"/>
</dbReference>
<dbReference type="EMBL" id="FWFK01000006">
    <property type="protein sequence ID" value="SLN63150.1"/>
    <property type="molecule type" value="Genomic_DNA"/>
</dbReference>
<dbReference type="EC" id="3.1.1.81" evidence="7"/>
<comment type="cofactor">
    <cofactor evidence="1">
        <name>Zn(2+)</name>
        <dbReference type="ChEBI" id="CHEBI:29105"/>
    </cofactor>
</comment>
<dbReference type="SUPFAM" id="SSF56281">
    <property type="entry name" value="Metallo-hydrolase/oxidoreductase"/>
    <property type="match status" value="1"/>
</dbReference>
<evidence type="ECO:0000256" key="5">
    <source>
        <dbReference type="ARBA" id="ARBA00022833"/>
    </source>
</evidence>
<keyword evidence="8" id="KW-1185">Reference proteome</keyword>
<dbReference type="Proteomes" id="UP000193570">
    <property type="component" value="Unassembled WGS sequence"/>
</dbReference>
<evidence type="ECO:0000313" key="7">
    <source>
        <dbReference type="EMBL" id="SLN63150.1"/>
    </source>
</evidence>
<comment type="similarity">
    <text evidence="2">Belongs to the metallo-beta-lactamase superfamily.</text>
</comment>
<feature type="domain" description="Metallo-beta-lactamase" evidence="6">
    <location>
        <begin position="32"/>
        <end position="236"/>
    </location>
</feature>
<dbReference type="AlphaFoldDB" id="A0A1X6ZVS4"/>
<dbReference type="InterPro" id="IPR001279">
    <property type="entry name" value="Metallo-B-lactamas"/>
</dbReference>
<evidence type="ECO:0000256" key="1">
    <source>
        <dbReference type="ARBA" id="ARBA00001947"/>
    </source>
</evidence>
<gene>
    <name evidence="7" type="primary">aiiA</name>
    <name evidence="7" type="ORF">ROJ8625_03179</name>
</gene>
<dbReference type="GO" id="GO:0046872">
    <property type="term" value="F:metal ion binding"/>
    <property type="evidence" value="ECO:0007669"/>
    <property type="project" value="UniProtKB-KW"/>
</dbReference>
<dbReference type="PANTHER" id="PTHR42978:SF2">
    <property type="entry name" value="102 KBASES UNSTABLE REGION: FROM 1 TO 119443"/>
    <property type="match status" value="1"/>
</dbReference>
<keyword evidence="3" id="KW-0479">Metal-binding</keyword>
<dbReference type="Gene3D" id="3.60.15.10">
    <property type="entry name" value="Ribonuclease Z/Hydroxyacylglutathione hydrolase-like"/>
    <property type="match status" value="1"/>
</dbReference>
<protein>
    <submittedName>
        <fullName evidence="7">N-acyl homoserine lactonase</fullName>
        <ecNumber evidence="7">3.1.1.81</ecNumber>
    </submittedName>
</protein>
<accession>A0A1X6ZVS4</accession>
<proteinExistence type="inferred from homology"/>
<evidence type="ECO:0000313" key="8">
    <source>
        <dbReference type="Proteomes" id="UP000193570"/>
    </source>
</evidence>
<reference evidence="7 8" key="1">
    <citation type="submission" date="2017-03" db="EMBL/GenBank/DDBJ databases">
        <authorList>
            <person name="Afonso C.L."/>
            <person name="Miller P.J."/>
            <person name="Scott M.A."/>
            <person name="Spackman E."/>
            <person name="Goraichik I."/>
            <person name="Dimitrov K.M."/>
            <person name="Suarez D.L."/>
            <person name="Swayne D.E."/>
        </authorList>
    </citation>
    <scope>NUCLEOTIDE SEQUENCE [LARGE SCALE GENOMIC DNA]</scope>
    <source>
        <strain evidence="7 8">CECT 8625</strain>
    </source>
</reference>
<dbReference type="SMART" id="SM00849">
    <property type="entry name" value="Lactamase_B"/>
    <property type="match status" value="1"/>
</dbReference>
<sequence>MLNLDLLKGRPARLTVLDFGLFRVHAGPRDIGICGFLISTDAGEHVLVDSGFPAKYADDPARATEEDALGSFGEVLSITPDNLPAAQLAKAGVAPDDIDIFVMTHTHIDHLGGLFDFAHAPMVISETERALPRPLYWTGGQPWDWPERDYVTVGEDATLGPGLTLLQAPGHAPGQIALLLDLPETGPVLIASDAISRPEEIDERFDTAWDPAQAIASADRLMRIARERDAFVIYGHGPEQWAELRKSPEHYA</sequence>
<dbReference type="InterPro" id="IPR036866">
    <property type="entry name" value="RibonucZ/Hydroxyglut_hydro"/>
</dbReference>
<evidence type="ECO:0000256" key="4">
    <source>
        <dbReference type="ARBA" id="ARBA00022801"/>
    </source>
</evidence>
<dbReference type="GO" id="GO:0102007">
    <property type="term" value="F:acyl-L-homoserine-lactone lactonohydrolase activity"/>
    <property type="evidence" value="ECO:0007669"/>
    <property type="project" value="UniProtKB-EC"/>
</dbReference>
<dbReference type="InterPro" id="IPR051013">
    <property type="entry name" value="MBL_superfamily_lactonases"/>
</dbReference>
<keyword evidence="5" id="KW-0862">Zinc</keyword>
<dbReference type="CDD" id="cd07729">
    <property type="entry name" value="AHL_lactonase_MBL-fold"/>
    <property type="match status" value="1"/>
</dbReference>
<evidence type="ECO:0000259" key="6">
    <source>
        <dbReference type="SMART" id="SM00849"/>
    </source>
</evidence>
<evidence type="ECO:0000256" key="3">
    <source>
        <dbReference type="ARBA" id="ARBA00022723"/>
    </source>
</evidence>
<organism evidence="7 8">
    <name type="scientific">Roseivivax jejudonensis</name>
    <dbReference type="NCBI Taxonomy" id="1529041"/>
    <lineage>
        <taxon>Bacteria</taxon>
        <taxon>Pseudomonadati</taxon>
        <taxon>Pseudomonadota</taxon>
        <taxon>Alphaproteobacteria</taxon>
        <taxon>Rhodobacterales</taxon>
        <taxon>Roseobacteraceae</taxon>
        <taxon>Roseivivax</taxon>
    </lineage>
</organism>
<dbReference type="PANTHER" id="PTHR42978">
    <property type="entry name" value="QUORUM-QUENCHING LACTONASE YTNP-RELATED-RELATED"/>
    <property type="match status" value="1"/>
</dbReference>
<dbReference type="OrthoDB" id="9773738at2"/>
<keyword evidence="4 7" id="KW-0378">Hydrolase</keyword>
<name>A0A1X6ZVS4_9RHOB</name>
<dbReference type="RefSeq" id="WP_085792871.1">
    <property type="nucleotide sequence ID" value="NZ_FWFK01000006.1"/>
</dbReference>
<evidence type="ECO:0000256" key="2">
    <source>
        <dbReference type="ARBA" id="ARBA00007749"/>
    </source>
</evidence>